<keyword evidence="4" id="KW-0391">Immunity</keyword>
<organism evidence="10">
    <name type="scientific">Tetraodon nigroviridis</name>
    <name type="common">Spotted green pufferfish</name>
    <name type="synonym">Chelonodon nigroviridis</name>
    <dbReference type="NCBI Taxonomy" id="99883"/>
    <lineage>
        <taxon>Eukaryota</taxon>
        <taxon>Metazoa</taxon>
        <taxon>Chordata</taxon>
        <taxon>Craniata</taxon>
        <taxon>Vertebrata</taxon>
        <taxon>Euteleostomi</taxon>
        <taxon>Actinopterygii</taxon>
        <taxon>Neopterygii</taxon>
        <taxon>Teleostei</taxon>
        <taxon>Neoteleostei</taxon>
        <taxon>Acanthomorphata</taxon>
        <taxon>Eupercaria</taxon>
        <taxon>Tetraodontiformes</taxon>
        <taxon>Tetradontoidea</taxon>
        <taxon>Tetraodontidae</taxon>
        <taxon>Tetraodon</taxon>
    </lineage>
</organism>
<evidence type="ECO:0000256" key="4">
    <source>
        <dbReference type="ARBA" id="ARBA00022859"/>
    </source>
</evidence>
<sequence>MLVMMESVTLASYLLCFCLCSLVLTAGTSSFLHPVSGLVFANVGDNMTLQCSCQGESLTAFHWYKQTLTEKPSSISTMYKHDPNILVSKEFQNNHRFSVNFIQDSYRLTITNLSISDSGTYYCLGSSLYVFQFDKIYIVHVTSLHLNASVDVHRSPSQSNQSGDSVTLNCTVHTGTCDEEHIVYWFRTSGESEPELIYAHEARNDHCENKNNTCFYNLSMNMAKPGIYYCAVAACGRILFGGGNKLDAEGKNSGRSQMELVYSQKGRNNQCEKKTNTCVYSLFVKNVKISRTAIYYCAVAACGRIAFGGGNGTRLQFE</sequence>
<name>Q4T2U2_TETNG</name>
<keyword evidence="5" id="KW-0472">Membrane</keyword>
<evidence type="ECO:0000256" key="2">
    <source>
        <dbReference type="ARBA" id="ARBA00022475"/>
    </source>
</evidence>
<reference evidence="10" key="1">
    <citation type="journal article" date="2004" name="Nature">
        <title>Genome duplication in the teleost fish Tetraodon nigroviridis reveals the early vertebrate proto-karyotype.</title>
        <authorList>
            <person name="Jaillon O."/>
            <person name="Aury J.-M."/>
            <person name="Brunet F."/>
            <person name="Petit J.-L."/>
            <person name="Stange-Thomann N."/>
            <person name="Mauceli E."/>
            <person name="Bouneau L."/>
            <person name="Fischer C."/>
            <person name="Ozouf-Costaz C."/>
            <person name="Bernot A."/>
            <person name="Nicaud S."/>
            <person name="Jaffe D."/>
            <person name="Fisher S."/>
            <person name="Lutfalla G."/>
            <person name="Dossat C."/>
            <person name="Segurens B."/>
            <person name="Dasilva C."/>
            <person name="Salanoubat M."/>
            <person name="Levy M."/>
            <person name="Boudet N."/>
            <person name="Castellano S."/>
            <person name="Anthouard V."/>
            <person name="Jubin C."/>
            <person name="Castelli V."/>
            <person name="Katinka M."/>
            <person name="Vacherie B."/>
            <person name="Biemont C."/>
            <person name="Skalli Z."/>
            <person name="Cattolico L."/>
            <person name="Poulain J."/>
            <person name="De Berardinis V."/>
            <person name="Cruaud C."/>
            <person name="Duprat S."/>
            <person name="Brottier P."/>
            <person name="Coutanceau J.-P."/>
            <person name="Gouzy J."/>
            <person name="Parra G."/>
            <person name="Lardier G."/>
            <person name="Chapple C."/>
            <person name="McKernan K.J."/>
            <person name="McEwan P."/>
            <person name="Bosak S."/>
            <person name="Kellis M."/>
            <person name="Volff J.-N."/>
            <person name="Guigo R."/>
            <person name="Zody M.C."/>
            <person name="Mesirov J."/>
            <person name="Lindblad-Toh K."/>
            <person name="Birren B."/>
            <person name="Nusbaum C."/>
            <person name="Kahn D."/>
            <person name="Robinson-Rechavi M."/>
            <person name="Laudet V."/>
            <person name="Schachter V."/>
            <person name="Quetier F."/>
            <person name="Saurin W."/>
            <person name="Scarpelli C."/>
            <person name="Wincker P."/>
            <person name="Lander E.S."/>
            <person name="Weissenbach J."/>
            <person name="Roest Crollius H."/>
        </authorList>
    </citation>
    <scope>NUCLEOTIDE SEQUENCE [LARGE SCALE GENOMIC DNA]</scope>
</reference>
<feature type="domain" description="Ig-like" evidence="9">
    <location>
        <begin position="148"/>
        <end position="232"/>
    </location>
</feature>
<dbReference type="InterPro" id="IPR003599">
    <property type="entry name" value="Ig_sub"/>
</dbReference>
<proteinExistence type="predicted"/>
<evidence type="ECO:0000256" key="3">
    <source>
        <dbReference type="ARBA" id="ARBA00022729"/>
    </source>
</evidence>
<dbReference type="InterPro" id="IPR013106">
    <property type="entry name" value="Ig_V-set"/>
</dbReference>
<dbReference type="AlphaFoldDB" id="Q4T2U2"/>
<dbReference type="GO" id="GO:0002376">
    <property type="term" value="P:immune system process"/>
    <property type="evidence" value="ECO:0007669"/>
    <property type="project" value="UniProtKB-KW"/>
</dbReference>
<dbReference type="PANTHER" id="PTHR19433:SF127">
    <property type="entry name" value="NITR9"/>
    <property type="match status" value="1"/>
</dbReference>
<dbReference type="InterPro" id="IPR052051">
    <property type="entry name" value="TCR_complex_component"/>
</dbReference>
<evidence type="ECO:0000256" key="5">
    <source>
        <dbReference type="ARBA" id="ARBA00023136"/>
    </source>
</evidence>
<feature type="chain" id="PRO_5004244259" evidence="8">
    <location>
        <begin position="31"/>
        <end position="318"/>
    </location>
</feature>
<feature type="non-terminal residue" evidence="10">
    <location>
        <position position="318"/>
    </location>
</feature>
<feature type="signal peptide" evidence="8">
    <location>
        <begin position="1"/>
        <end position="30"/>
    </location>
</feature>
<evidence type="ECO:0000256" key="7">
    <source>
        <dbReference type="ARBA" id="ARBA00023180"/>
    </source>
</evidence>
<dbReference type="PANTHER" id="PTHR19433">
    <property type="entry name" value="T-CELL RECEPTOR ALPHA CHAIN V REGION-RELATED"/>
    <property type="match status" value="1"/>
</dbReference>
<dbReference type="GO" id="GO:0005886">
    <property type="term" value="C:plasma membrane"/>
    <property type="evidence" value="ECO:0007669"/>
    <property type="project" value="UniProtKB-SubCell"/>
</dbReference>
<gene>
    <name evidence="10" type="ORF">GSTENG00008177001</name>
</gene>
<dbReference type="KEGG" id="tng:GSTEN00008177G001"/>
<evidence type="ECO:0000256" key="6">
    <source>
        <dbReference type="ARBA" id="ARBA00023157"/>
    </source>
</evidence>
<dbReference type="InterPro" id="IPR013783">
    <property type="entry name" value="Ig-like_fold"/>
</dbReference>
<dbReference type="Pfam" id="PF07686">
    <property type="entry name" value="V-set"/>
    <property type="match status" value="1"/>
</dbReference>
<evidence type="ECO:0000313" key="10">
    <source>
        <dbReference type="EMBL" id="CAF92790.1"/>
    </source>
</evidence>
<dbReference type="SUPFAM" id="SSF48726">
    <property type="entry name" value="Immunoglobulin"/>
    <property type="match status" value="3"/>
</dbReference>
<dbReference type="InterPro" id="IPR007110">
    <property type="entry name" value="Ig-like_dom"/>
</dbReference>
<evidence type="ECO:0000259" key="9">
    <source>
        <dbReference type="PROSITE" id="PS50835"/>
    </source>
</evidence>
<dbReference type="Gene3D" id="2.60.40.10">
    <property type="entry name" value="Immunoglobulins"/>
    <property type="match status" value="3"/>
</dbReference>
<keyword evidence="2" id="KW-1003">Cell membrane</keyword>
<dbReference type="SMART" id="SM00406">
    <property type="entry name" value="IGv"/>
    <property type="match status" value="2"/>
</dbReference>
<dbReference type="PROSITE" id="PS50835">
    <property type="entry name" value="IG_LIKE"/>
    <property type="match status" value="2"/>
</dbReference>
<dbReference type="InterPro" id="IPR036179">
    <property type="entry name" value="Ig-like_dom_sf"/>
</dbReference>
<dbReference type="EMBL" id="CAAE01010177">
    <property type="protein sequence ID" value="CAF92790.1"/>
    <property type="molecule type" value="Genomic_DNA"/>
</dbReference>
<keyword evidence="7" id="KW-0325">Glycoprotein</keyword>
<evidence type="ECO:0000256" key="1">
    <source>
        <dbReference type="ARBA" id="ARBA00004236"/>
    </source>
</evidence>
<dbReference type="GO" id="GO:0009617">
    <property type="term" value="P:response to bacterium"/>
    <property type="evidence" value="ECO:0007669"/>
    <property type="project" value="TreeGrafter"/>
</dbReference>
<accession>Q4T2U2</accession>
<protein>
    <submittedName>
        <fullName evidence="10">Chromosome undetermined SCAF10177, whole genome shotgun sequence</fullName>
    </submittedName>
</protein>
<keyword evidence="6" id="KW-1015">Disulfide bond</keyword>
<keyword evidence="3 8" id="KW-0732">Signal</keyword>
<comment type="subcellular location">
    <subcellularLocation>
        <location evidence="1">Cell membrane</location>
    </subcellularLocation>
</comment>
<feature type="domain" description="Ig-like" evidence="9">
    <location>
        <begin position="34"/>
        <end position="123"/>
    </location>
</feature>
<dbReference type="OrthoDB" id="6370831at2759"/>
<dbReference type="SMART" id="SM00409">
    <property type="entry name" value="IG"/>
    <property type="match status" value="2"/>
</dbReference>
<evidence type="ECO:0000256" key="8">
    <source>
        <dbReference type="SAM" id="SignalP"/>
    </source>
</evidence>
<reference evidence="10" key="2">
    <citation type="submission" date="2004-02" db="EMBL/GenBank/DDBJ databases">
        <authorList>
            <consortium name="Genoscope"/>
            <consortium name="Whitehead Institute Centre for Genome Research"/>
        </authorList>
    </citation>
    <scope>NUCLEOTIDE SEQUENCE</scope>
</reference>